<organism evidence="1 2">
    <name type="scientific">SAR324 cluster bacterium</name>
    <dbReference type="NCBI Taxonomy" id="2024889"/>
    <lineage>
        <taxon>Bacteria</taxon>
        <taxon>Deltaproteobacteria</taxon>
        <taxon>SAR324 cluster</taxon>
    </lineage>
</organism>
<gene>
    <name evidence="1" type="ORF">GYA55_07800</name>
</gene>
<proteinExistence type="predicted"/>
<dbReference type="Proteomes" id="UP000524246">
    <property type="component" value="Unassembled WGS sequence"/>
</dbReference>
<evidence type="ECO:0000313" key="1">
    <source>
        <dbReference type="EMBL" id="NMC63057.1"/>
    </source>
</evidence>
<comment type="caution">
    <text evidence="1">The sequence shown here is derived from an EMBL/GenBank/DDBJ whole genome shotgun (WGS) entry which is preliminary data.</text>
</comment>
<dbReference type="EMBL" id="JAAZON010000341">
    <property type="protein sequence ID" value="NMC63057.1"/>
    <property type="molecule type" value="Genomic_DNA"/>
</dbReference>
<evidence type="ECO:0000313" key="2">
    <source>
        <dbReference type="Proteomes" id="UP000524246"/>
    </source>
</evidence>
<accession>A0A7X9IKD1</accession>
<reference evidence="1 2" key="1">
    <citation type="journal article" date="2020" name="Biotechnol. Biofuels">
        <title>New insights from the biogas microbiome by comprehensive genome-resolved metagenomics of nearly 1600 species originating from multiple anaerobic digesters.</title>
        <authorList>
            <person name="Campanaro S."/>
            <person name="Treu L."/>
            <person name="Rodriguez-R L.M."/>
            <person name="Kovalovszki A."/>
            <person name="Ziels R.M."/>
            <person name="Maus I."/>
            <person name="Zhu X."/>
            <person name="Kougias P.G."/>
            <person name="Basile A."/>
            <person name="Luo G."/>
            <person name="Schluter A."/>
            <person name="Konstantinidis K.T."/>
            <person name="Angelidaki I."/>
        </authorList>
    </citation>
    <scope>NUCLEOTIDE SEQUENCE [LARGE SCALE GENOMIC DNA]</scope>
    <source>
        <strain evidence="1">AS27yjCOA_65</strain>
    </source>
</reference>
<protein>
    <submittedName>
        <fullName evidence="1">Uncharacterized protein</fullName>
    </submittedName>
</protein>
<dbReference type="AlphaFoldDB" id="A0A7X9IKD1"/>
<sequence>MHHFWLRLSDSKQLGSRLHHRDIVGFVLKLLKKDLESLKRVEVVEELESDFDK</sequence>
<name>A0A7X9IKD1_9DELT</name>